<feature type="compositionally biased region" description="Polar residues" evidence="8">
    <location>
        <begin position="235"/>
        <end position="245"/>
    </location>
</feature>
<comment type="subcellular location">
    <subcellularLocation>
        <location evidence="2">Cell projection</location>
        <location evidence="2">Cilium</location>
    </subcellularLocation>
    <subcellularLocation>
        <location evidence="1">Cytoplasm</location>
        <location evidence="1">Cytoskeleton</location>
        <location evidence="1">Microtubule organizing center</location>
        <location evidence="1">Centrosome</location>
        <location evidence="1">Centriole</location>
    </subcellularLocation>
</comment>
<feature type="compositionally biased region" description="Polar residues" evidence="8">
    <location>
        <begin position="161"/>
        <end position="170"/>
    </location>
</feature>
<evidence type="ECO:0000313" key="11">
    <source>
        <dbReference type="Proteomes" id="UP001642540"/>
    </source>
</evidence>
<evidence type="ECO:0000256" key="6">
    <source>
        <dbReference type="ARBA" id="ARBA00023212"/>
    </source>
</evidence>
<keyword evidence="7" id="KW-0966">Cell projection</keyword>
<dbReference type="InterPro" id="IPR027918">
    <property type="entry name" value="HYLS1_C_dom"/>
</dbReference>
<feature type="domain" description="Centriolar and ciliogenesis-associated protein HYLS1 C-terminal" evidence="9">
    <location>
        <begin position="318"/>
        <end position="364"/>
    </location>
</feature>
<name>A0ABP1Q3Z1_9HEXA</name>
<comment type="caution">
    <text evidence="10">The sequence shown here is derived from an EMBL/GenBank/DDBJ whole genome shotgun (WGS) entry which is preliminary data.</text>
</comment>
<evidence type="ECO:0000256" key="8">
    <source>
        <dbReference type="SAM" id="MobiDB-lite"/>
    </source>
</evidence>
<evidence type="ECO:0000259" key="9">
    <source>
        <dbReference type="Pfam" id="PF15311"/>
    </source>
</evidence>
<dbReference type="EMBL" id="CAXLJM020000022">
    <property type="protein sequence ID" value="CAL8088010.1"/>
    <property type="molecule type" value="Genomic_DNA"/>
</dbReference>
<dbReference type="Proteomes" id="UP001642540">
    <property type="component" value="Unassembled WGS sequence"/>
</dbReference>
<gene>
    <name evidence="10" type="ORF">ODALV1_LOCUS6919</name>
</gene>
<proteinExistence type="inferred from homology"/>
<sequence>MPIVITKEEVKEFLEEQGFDVSDEETLKKFIHDLKKLIKFEDMKRRRHKLGHRPEETVLDSTDGRHQTIPSNRGHETRDEEYEDDFEDDAGSPRSSHTSQKQRSPSVELIFNGRNGGTVSGSRKENEKSSTESYRSSSLEFVVSDGKVQHSAPPTARPKHNTLQSATGNNKPGKRLIMKRVTAGKNPNGESVIEESDVDLGPAKRPIGNNFRKKPPTRPQTAPMRSNAPFRKGPSDNNQQDSRATSARDKAIRTNKGKPSEGDPHKAKQGNCNREPDELFNVLHEIIFPFDNLDSQDSLFTDGSKPKKLPMPPPHVARDPVALYHWYKTNNWDVHKIPGEDRHMQLRWNVRAKTAQEPCAFRQPPQNMRQRV</sequence>
<organism evidence="10 11">
    <name type="scientific">Orchesella dallaii</name>
    <dbReference type="NCBI Taxonomy" id="48710"/>
    <lineage>
        <taxon>Eukaryota</taxon>
        <taxon>Metazoa</taxon>
        <taxon>Ecdysozoa</taxon>
        <taxon>Arthropoda</taxon>
        <taxon>Hexapoda</taxon>
        <taxon>Collembola</taxon>
        <taxon>Entomobryomorpha</taxon>
        <taxon>Entomobryoidea</taxon>
        <taxon>Orchesellidae</taxon>
        <taxon>Orchesellinae</taxon>
        <taxon>Orchesella</taxon>
    </lineage>
</organism>
<dbReference type="PANTHER" id="PTHR34174:SF1">
    <property type="entry name" value="CENTRIOLAR AND CILIOGENESIS-ASSOCIATED PROTEIN HYLS1"/>
    <property type="match status" value="1"/>
</dbReference>
<keyword evidence="6" id="KW-0206">Cytoskeleton</keyword>
<evidence type="ECO:0000256" key="1">
    <source>
        <dbReference type="ARBA" id="ARBA00004114"/>
    </source>
</evidence>
<dbReference type="Pfam" id="PF15311">
    <property type="entry name" value="HYLS1_C"/>
    <property type="match status" value="1"/>
</dbReference>
<comment type="similarity">
    <text evidence="3">Belongs to the HYLS1 family.</text>
</comment>
<feature type="compositionally biased region" description="Basic and acidic residues" evidence="8">
    <location>
        <begin position="52"/>
        <end position="66"/>
    </location>
</feature>
<evidence type="ECO:0000256" key="2">
    <source>
        <dbReference type="ARBA" id="ARBA00004138"/>
    </source>
</evidence>
<feature type="compositionally biased region" description="Basic and acidic residues" evidence="8">
    <location>
        <begin position="246"/>
        <end position="266"/>
    </location>
</feature>
<evidence type="ECO:0000256" key="5">
    <source>
        <dbReference type="ARBA" id="ARBA00022794"/>
    </source>
</evidence>
<protein>
    <recommendedName>
        <fullName evidence="9">Centriolar and ciliogenesis-associated protein HYLS1 C-terminal domain-containing protein</fullName>
    </recommendedName>
</protein>
<feature type="compositionally biased region" description="Acidic residues" evidence="8">
    <location>
        <begin position="79"/>
        <end position="90"/>
    </location>
</feature>
<accession>A0ABP1Q3Z1</accession>
<evidence type="ECO:0000256" key="3">
    <source>
        <dbReference type="ARBA" id="ARBA00010091"/>
    </source>
</evidence>
<dbReference type="InterPro" id="IPR052319">
    <property type="entry name" value="Centriolar_ciliogenesis_assoc"/>
</dbReference>
<keyword evidence="5" id="KW-0970">Cilium biogenesis/degradation</keyword>
<evidence type="ECO:0000313" key="10">
    <source>
        <dbReference type="EMBL" id="CAL8088010.1"/>
    </source>
</evidence>
<evidence type="ECO:0000256" key="7">
    <source>
        <dbReference type="ARBA" id="ARBA00023273"/>
    </source>
</evidence>
<evidence type="ECO:0000256" key="4">
    <source>
        <dbReference type="ARBA" id="ARBA00022490"/>
    </source>
</evidence>
<feature type="region of interest" description="Disordered" evidence="8">
    <location>
        <begin position="42"/>
        <end position="273"/>
    </location>
</feature>
<keyword evidence="11" id="KW-1185">Reference proteome</keyword>
<reference evidence="10 11" key="1">
    <citation type="submission" date="2024-08" db="EMBL/GenBank/DDBJ databases">
        <authorList>
            <person name="Cucini C."/>
            <person name="Frati F."/>
        </authorList>
    </citation>
    <scope>NUCLEOTIDE SEQUENCE [LARGE SCALE GENOMIC DNA]</scope>
</reference>
<keyword evidence="4" id="KW-0963">Cytoplasm</keyword>
<dbReference type="PANTHER" id="PTHR34174">
    <property type="entry name" value="HYDROLETHALUS SYNDROME PROTEIN 1"/>
    <property type="match status" value="1"/>
</dbReference>
<feature type="compositionally biased region" description="Polar residues" evidence="8">
    <location>
        <begin position="93"/>
        <end position="105"/>
    </location>
</feature>